<proteinExistence type="predicted"/>
<dbReference type="EMBL" id="LATX01002234">
    <property type="protein sequence ID" value="KTB32385.1"/>
    <property type="molecule type" value="Genomic_DNA"/>
</dbReference>
<accession>A0A0W0F7Z0</accession>
<name>A0A0W0F7Z0_MONRR</name>
<evidence type="ECO:0000256" key="1">
    <source>
        <dbReference type="SAM" id="MobiDB-lite"/>
    </source>
</evidence>
<gene>
    <name evidence="2" type="ORF">WG66_15037</name>
</gene>
<comment type="caution">
    <text evidence="2">The sequence shown here is derived from an EMBL/GenBank/DDBJ whole genome shotgun (WGS) entry which is preliminary data.</text>
</comment>
<evidence type="ECO:0000313" key="3">
    <source>
        <dbReference type="Proteomes" id="UP000054988"/>
    </source>
</evidence>
<dbReference type="Proteomes" id="UP000054988">
    <property type="component" value="Unassembled WGS sequence"/>
</dbReference>
<organism evidence="2 3">
    <name type="scientific">Moniliophthora roreri</name>
    <name type="common">Frosty pod rot fungus</name>
    <name type="synonym">Monilia roreri</name>
    <dbReference type="NCBI Taxonomy" id="221103"/>
    <lineage>
        <taxon>Eukaryota</taxon>
        <taxon>Fungi</taxon>
        <taxon>Dikarya</taxon>
        <taxon>Basidiomycota</taxon>
        <taxon>Agaricomycotina</taxon>
        <taxon>Agaricomycetes</taxon>
        <taxon>Agaricomycetidae</taxon>
        <taxon>Agaricales</taxon>
        <taxon>Marasmiineae</taxon>
        <taxon>Marasmiaceae</taxon>
        <taxon>Moniliophthora</taxon>
    </lineage>
</organism>
<dbReference type="AlphaFoldDB" id="A0A0W0F7Z0"/>
<sequence>MTYRAQDRKSSYMEVNQQKGKHTHIQGWSRTSGYVEGLFDPATLCTGSKT</sequence>
<reference evidence="2 3" key="1">
    <citation type="submission" date="2015-12" db="EMBL/GenBank/DDBJ databases">
        <title>Draft genome sequence of Moniliophthora roreri, the causal agent of frosty pod rot of cacao.</title>
        <authorList>
            <person name="Aime M.C."/>
            <person name="Diaz-Valderrama J.R."/>
            <person name="Kijpornyongpan T."/>
            <person name="Phillips-Mora W."/>
        </authorList>
    </citation>
    <scope>NUCLEOTIDE SEQUENCE [LARGE SCALE GENOMIC DNA]</scope>
    <source>
        <strain evidence="2 3">MCA 2952</strain>
    </source>
</reference>
<protein>
    <submittedName>
        <fullName evidence="2">Uncharacterized protein</fullName>
    </submittedName>
</protein>
<evidence type="ECO:0000313" key="2">
    <source>
        <dbReference type="EMBL" id="KTB32385.1"/>
    </source>
</evidence>
<feature type="compositionally biased region" description="Basic and acidic residues" evidence="1">
    <location>
        <begin position="1"/>
        <end position="11"/>
    </location>
</feature>
<feature type="region of interest" description="Disordered" evidence="1">
    <location>
        <begin position="1"/>
        <end position="26"/>
    </location>
</feature>